<organism evidence="1 2">
    <name type="scientific">Shearwaterpox virus</name>
    <dbReference type="NCBI Taxonomy" id="1974596"/>
    <lineage>
        <taxon>Viruses</taxon>
        <taxon>Varidnaviria</taxon>
        <taxon>Bamfordvirae</taxon>
        <taxon>Nucleocytoviricota</taxon>
        <taxon>Pokkesviricetes</taxon>
        <taxon>Chitovirales</taxon>
        <taxon>Poxviridae</taxon>
        <taxon>Chordopoxvirinae</taxon>
        <taxon>Avipoxvirus</taxon>
        <taxon>Avipoxvirus canarypox</taxon>
        <taxon>Canarypox virus</taxon>
    </lineage>
</organism>
<protein>
    <submittedName>
        <fullName evidence="1">SWPV1-080</fullName>
    </submittedName>
</protein>
<sequence length="124" mass="14973">MSYNYIIDYNNPTTINSILRYNTNDKYCYFGRCSDKLQYDLSYYKIFNPIEIDSIYSTFLKHYELVSIDERRLNTITVYHIMHHFIEFLKDLRKYITYSNISKRILLKDTGKGSRALPSDYVFL</sequence>
<accession>A0A1V0S7T5</accession>
<proteinExistence type="predicted"/>
<evidence type="ECO:0000313" key="2">
    <source>
        <dbReference type="Proteomes" id="UP000315116"/>
    </source>
</evidence>
<reference evidence="1 2" key="1">
    <citation type="journal article" date="2017" name="BMC Genomics">
        <title>Genomic characterization of two novel pathogenic avipoxviruses isolated from pacific shearwaters (Ardenna spp.).</title>
        <authorList>
            <person name="Sarker S."/>
            <person name="Das S."/>
            <person name="Lavers J.L."/>
            <person name="Hutton I."/>
            <person name="Helbig K."/>
            <person name="Imbery J."/>
            <person name="Upton C."/>
            <person name="Raidal S.R."/>
        </authorList>
    </citation>
    <scope>NUCLEOTIDE SEQUENCE [LARGE SCALE GENOMIC DNA]</scope>
    <source>
        <strain evidence="1 2">SWPV-1</strain>
    </source>
</reference>
<dbReference type="Proteomes" id="UP000315116">
    <property type="component" value="Segment"/>
</dbReference>
<gene>
    <name evidence="1" type="primary">SWPV1-080</name>
</gene>
<evidence type="ECO:0000313" key="1">
    <source>
        <dbReference type="EMBL" id="ARF02686.1"/>
    </source>
</evidence>
<dbReference type="EMBL" id="KX857216">
    <property type="protein sequence ID" value="ARF02686.1"/>
    <property type="molecule type" value="Genomic_DNA"/>
</dbReference>
<name>A0A1V0S7T5_CNPV</name>